<proteinExistence type="predicted"/>
<dbReference type="Gene3D" id="1.10.10.1320">
    <property type="entry name" value="Anti-sigma factor, zinc-finger domain"/>
    <property type="match status" value="1"/>
</dbReference>
<keyword evidence="2" id="KW-1185">Reference proteome</keyword>
<sequence length="339" mass="36039">MKLERARELYSDYAEGTLTPAMKLALEQHFDADAEARADYDEFARIFAVLGDSAPVDIDVPLGFRAKVMELATAEQERRASAPRSLGDAIREWFAPSGRRRLSGGLLAGVAALVVAGVVFNPAINHPGTTPGTMFPGINTPAPDATPLMIQGVSTGMGTDGNFYHYFHIHLPQNVQSATVNAFVVTSSDQITDPAIRASDAHLALSAPMTLSNDEEMQIPVARAKRPEPGATLDMLVNWQSDSDPSHGGSQVVFTPFDVSDGGPATPPTANGNFYDTLRAIASVYHVTVIADATSSPTVAAAGWTSGDDVSKALNTVAGSVSYGVRKLNDTTYQVFDKR</sequence>
<dbReference type="AlphaFoldDB" id="A0A402D2J2"/>
<gene>
    <name evidence="1" type="ORF">CCAX7_20410</name>
</gene>
<reference evidence="1 2" key="1">
    <citation type="journal article" date="2019" name="Int. J. Syst. Evol. Microbiol.">
        <title>Capsulimonas corticalis gen. nov., sp. nov., an aerobic capsulated bacterium, of a novel bacterial order, Capsulimonadales ord. nov., of the class Armatimonadia of the phylum Armatimonadetes.</title>
        <authorList>
            <person name="Li J."/>
            <person name="Kudo C."/>
            <person name="Tonouchi A."/>
        </authorList>
    </citation>
    <scope>NUCLEOTIDE SEQUENCE [LARGE SCALE GENOMIC DNA]</scope>
    <source>
        <strain evidence="1 2">AX-7</strain>
    </source>
</reference>
<dbReference type="InterPro" id="IPR041916">
    <property type="entry name" value="Anti_sigma_zinc_sf"/>
</dbReference>
<dbReference type="RefSeq" id="WP_119323704.1">
    <property type="nucleotide sequence ID" value="NZ_AP025739.1"/>
</dbReference>
<accession>A0A402D2J2</accession>
<name>A0A402D2J2_9BACT</name>
<dbReference type="KEGG" id="ccot:CCAX7_20410"/>
<dbReference type="Proteomes" id="UP000287394">
    <property type="component" value="Chromosome"/>
</dbReference>
<evidence type="ECO:0000313" key="2">
    <source>
        <dbReference type="Proteomes" id="UP000287394"/>
    </source>
</evidence>
<dbReference type="EMBL" id="AP025739">
    <property type="protein sequence ID" value="BDI29990.1"/>
    <property type="molecule type" value="Genomic_DNA"/>
</dbReference>
<protein>
    <submittedName>
        <fullName evidence="1">Uncharacterized protein</fullName>
    </submittedName>
</protein>
<organism evidence="1 2">
    <name type="scientific">Capsulimonas corticalis</name>
    <dbReference type="NCBI Taxonomy" id="2219043"/>
    <lineage>
        <taxon>Bacteria</taxon>
        <taxon>Bacillati</taxon>
        <taxon>Armatimonadota</taxon>
        <taxon>Armatimonadia</taxon>
        <taxon>Capsulimonadales</taxon>
        <taxon>Capsulimonadaceae</taxon>
        <taxon>Capsulimonas</taxon>
    </lineage>
</organism>
<evidence type="ECO:0000313" key="1">
    <source>
        <dbReference type="EMBL" id="BDI29990.1"/>
    </source>
</evidence>